<gene>
    <name evidence="1" type="ORF">pipiens_006819</name>
</gene>
<name>A0ABD1DNW0_CULPP</name>
<dbReference type="Proteomes" id="UP001562425">
    <property type="component" value="Unassembled WGS sequence"/>
</dbReference>
<proteinExistence type="predicted"/>
<dbReference type="EMBL" id="JBEHCU010005009">
    <property type="protein sequence ID" value="KAL1401188.1"/>
    <property type="molecule type" value="Genomic_DNA"/>
</dbReference>
<evidence type="ECO:0000313" key="1">
    <source>
        <dbReference type="EMBL" id="KAL1401188.1"/>
    </source>
</evidence>
<evidence type="ECO:0000313" key="2">
    <source>
        <dbReference type="Proteomes" id="UP001562425"/>
    </source>
</evidence>
<keyword evidence="2" id="KW-1185">Reference proteome</keyword>
<comment type="caution">
    <text evidence="1">The sequence shown here is derived from an EMBL/GenBank/DDBJ whole genome shotgun (WGS) entry which is preliminary data.</text>
</comment>
<accession>A0ABD1DNW0</accession>
<sequence length="111" mass="12810">MDYIRKHRLTPITHYVLCGADANRIMLGSLFRQVKSKLDEEKSYMNNVKFDNTDSFRGNSWIGTCSGCHGTHSAWWYQIPRNSSINLIPLKEDRLTICTRRTILNDGSEEA</sequence>
<reference evidence="1 2" key="1">
    <citation type="submission" date="2024-05" db="EMBL/GenBank/DDBJ databases">
        <title>Culex pipiens pipiens assembly and annotation.</title>
        <authorList>
            <person name="Alout H."/>
            <person name="Durand T."/>
        </authorList>
    </citation>
    <scope>NUCLEOTIDE SEQUENCE [LARGE SCALE GENOMIC DNA]</scope>
    <source>
        <strain evidence="1">HA-2024</strain>
        <tissue evidence="1">Whole body</tissue>
    </source>
</reference>
<organism evidence="1 2">
    <name type="scientific">Culex pipiens pipiens</name>
    <name type="common">Northern house mosquito</name>
    <dbReference type="NCBI Taxonomy" id="38569"/>
    <lineage>
        <taxon>Eukaryota</taxon>
        <taxon>Metazoa</taxon>
        <taxon>Ecdysozoa</taxon>
        <taxon>Arthropoda</taxon>
        <taxon>Hexapoda</taxon>
        <taxon>Insecta</taxon>
        <taxon>Pterygota</taxon>
        <taxon>Neoptera</taxon>
        <taxon>Endopterygota</taxon>
        <taxon>Diptera</taxon>
        <taxon>Nematocera</taxon>
        <taxon>Culicoidea</taxon>
        <taxon>Culicidae</taxon>
        <taxon>Culicinae</taxon>
        <taxon>Culicini</taxon>
        <taxon>Culex</taxon>
        <taxon>Culex</taxon>
    </lineage>
</organism>
<dbReference type="AlphaFoldDB" id="A0ABD1DNW0"/>
<protein>
    <submittedName>
        <fullName evidence="1">Uncharacterized protein</fullName>
    </submittedName>
</protein>